<keyword evidence="5" id="KW-0804">Transcription</keyword>
<dbReference type="InterPro" id="IPR001867">
    <property type="entry name" value="OmpR/PhoB-type_DNA-bd"/>
</dbReference>
<dbReference type="SMART" id="SM00862">
    <property type="entry name" value="Trans_reg_C"/>
    <property type="match status" value="1"/>
</dbReference>
<evidence type="ECO:0000259" key="8">
    <source>
        <dbReference type="PROSITE" id="PS50110"/>
    </source>
</evidence>
<evidence type="ECO:0000256" key="5">
    <source>
        <dbReference type="ARBA" id="ARBA00023163"/>
    </source>
</evidence>
<keyword evidence="4 7" id="KW-0238">DNA-binding</keyword>
<comment type="caution">
    <text evidence="10">The sequence shown here is derived from an EMBL/GenBank/DDBJ whole genome shotgun (WGS) entry which is preliminary data.</text>
</comment>
<dbReference type="CDD" id="cd17574">
    <property type="entry name" value="REC_OmpR"/>
    <property type="match status" value="1"/>
</dbReference>
<dbReference type="Gene3D" id="3.40.50.2300">
    <property type="match status" value="1"/>
</dbReference>
<dbReference type="InterPro" id="IPR016032">
    <property type="entry name" value="Sig_transdc_resp-reg_C-effctor"/>
</dbReference>
<dbReference type="GO" id="GO:0006355">
    <property type="term" value="P:regulation of DNA-templated transcription"/>
    <property type="evidence" value="ECO:0007669"/>
    <property type="project" value="InterPro"/>
</dbReference>
<evidence type="ECO:0000256" key="1">
    <source>
        <dbReference type="ARBA" id="ARBA00022553"/>
    </source>
</evidence>
<dbReference type="InterPro" id="IPR011006">
    <property type="entry name" value="CheY-like_superfamily"/>
</dbReference>
<evidence type="ECO:0000313" key="11">
    <source>
        <dbReference type="Proteomes" id="UP001221217"/>
    </source>
</evidence>
<dbReference type="Proteomes" id="UP001221217">
    <property type="component" value="Unassembled WGS sequence"/>
</dbReference>
<evidence type="ECO:0000256" key="6">
    <source>
        <dbReference type="PROSITE-ProRule" id="PRU00169"/>
    </source>
</evidence>
<dbReference type="SUPFAM" id="SSF52172">
    <property type="entry name" value="CheY-like"/>
    <property type="match status" value="1"/>
</dbReference>
<feature type="domain" description="Response regulatory" evidence="8">
    <location>
        <begin position="4"/>
        <end position="117"/>
    </location>
</feature>
<keyword evidence="1 6" id="KW-0597">Phosphoprotein</keyword>
<evidence type="ECO:0000313" key="10">
    <source>
        <dbReference type="EMBL" id="MDC7225715.1"/>
    </source>
</evidence>
<dbReference type="GO" id="GO:0032993">
    <property type="term" value="C:protein-DNA complex"/>
    <property type="evidence" value="ECO:0007669"/>
    <property type="project" value="TreeGrafter"/>
</dbReference>
<dbReference type="GO" id="GO:0000976">
    <property type="term" value="F:transcription cis-regulatory region binding"/>
    <property type="evidence" value="ECO:0007669"/>
    <property type="project" value="TreeGrafter"/>
</dbReference>
<feature type="domain" description="OmpR/PhoB-type" evidence="9">
    <location>
        <begin position="128"/>
        <end position="226"/>
    </location>
</feature>
<evidence type="ECO:0000256" key="3">
    <source>
        <dbReference type="ARBA" id="ARBA00023015"/>
    </source>
</evidence>
<dbReference type="Gene3D" id="6.10.250.690">
    <property type="match status" value="1"/>
</dbReference>
<dbReference type="GO" id="GO:0005829">
    <property type="term" value="C:cytosol"/>
    <property type="evidence" value="ECO:0007669"/>
    <property type="project" value="TreeGrafter"/>
</dbReference>
<feature type="DNA-binding region" description="OmpR/PhoB-type" evidence="7">
    <location>
        <begin position="128"/>
        <end position="226"/>
    </location>
</feature>
<proteinExistence type="predicted"/>
<dbReference type="FunFam" id="3.40.50.2300:FF:000001">
    <property type="entry name" value="DNA-binding response regulator PhoB"/>
    <property type="match status" value="1"/>
</dbReference>
<accession>A0AAJ1IAI6</accession>
<protein>
    <submittedName>
        <fullName evidence="10">Response regulator transcription factor</fullName>
    </submittedName>
</protein>
<dbReference type="PROSITE" id="PS51755">
    <property type="entry name" value="OMPR_PHOB"/>
    <property type="match status" value="1"/>
</dbReference>
<dbReference type="Pfam" id="PF00072">
    <property type="entry name" value="Response_reg"/>
    <property type="match status" value="1"/>
</dbReference>
<dbReference type="Gene3D" id="1.10.10.10">
    <property type="entry name" value="Winged helix-like DNA-binding domain superfamily/Winged helix DNA-binding domain"/>
    <property type="match status" value="1"/>
</dbReference>
<keyword evidence="2" id="KW-0902">Two-component regulatory system</keyword>
<feature type="modified residue" description="4-aspartylphosphate" evidence="6">
    <location>
        <position position="53"/>
    </location>
</feature>
<dbReference type="InterPro" id="IPR001789">
    <property type="entry name" value="Sig_transdc_resp-reg_receiver"/>
</dbReference>
<evidence type="ECO:0000256" key="2">
    <source>
        <dbReference type="ARBA" id="ARBA00023012"/>
    </source>
</evidence>
<dbReference type="PROSITE" id="PS50110">
    <property type="entry name" value="RESPONSE_REGULATORY"/>
    <property type="match status" value="1"/>
</dbReference>
<keyword evidence="3" id="KW-0805">Transcription regulation</keyword>
<organism evidence="10 11">
    <name type="scientific">Candidatus Thalassospirochaeta sargassi</name>
    <dbReference type="NCBI Taxonomy" id="3119039"/>
    <lineage>
        <taxon>Bacteria</taxon>
        <taxon>Pseudomonadati</taxon>
        <taxon>Spirochaetota</taxon>
        <taxon>Spirochaetia</taxon>
        <taxon>Spirochaetales</taxon>
        <taxon>Spirochaetaceae</taxon>
        <taxon>Candidatus Thalassospirochaeta</taxon>
    </lineage>
</organism>
<dbReference type="InterPro" id="IPR036388">
    <property type="entry name" value="WH-like_DNA-bd_sf"/>
</dbReference>
<name>A0AAJ1IAI6_9SPIO</name>
<dbReference type="PANTHER" id="PTHR48111">
    <property type="entry name" value="REGULATOR OF RPOS"/>
    <property type="match status" value="1"/>
</dbReference>
<dbReference type="Pfam" id="PF00486">
    <property type="entry name" value="Trans_reg_C"/>
    <property type="match status" value="1"/>
</dbReference>
<evidence type="ECO:0000256" key="7">
    <source>
        <dbReference type="PROSITE-ProRule" id="PRU01091"/>
    </source>
</evidence>
<dbReference type="SUPFAM" id="SSF46894">
    <property type="entry name" value="C-terminal effector domain of the bipartite response regulators"/>
    <property type="match status" value="1"/>
</dbReference>
<evidence type="ECO:0000259" key="9">
    <source>
        <dbReference type="PROSITE" id="PS51755"/>
    </source>
</evidence>
<evidence type="ECO:0000256" key="4">
    <source>
        <dbReference type="ARBA" id="ARBA00023125"/>
    </source>
</evidence>
<dbReference type="SMART" id="SM00448">
    <property type="entry name" value="REC"/>
    <property type="match status" value="1"/>
</dbReference>
<reference evidence="10 11" key="1">
    <citation type="submission" date="2022-12" db="EMBL/GenBank/DDBJ databases">
        <title>Metagenome assembled genome from gulf of manar.</title>
        <authorList>
            <person name="Kohli P."/>
            <person name="Pk S."/>
            <person name="Venkata Ramana C."/>
            <person name="Sasikala C."/>
        </authorList>
    </citation>
    <scope>NUCLEOTIDE SEQUENCE [LARGE SCALE GENOMIC DNA]</scope>
    <source>
        <strain evidence="10">JB008</strain>
    </source>
</reference>
<dbReference type="GO" id="GO:0000156">
    <property type="term" value="F:phosphorelay response regulator activity"/>
    <property type="evidence" value="ECO:0007669"/>
    <property type="project" value="TreeGrafter"/>
</dbReference>
<dbReference type="AlphaFoldDB" id="A0AAJ1IAI6"/>
<sequence length="233" mass="26298">MKATVLIIEDEPQIAELISLYLKKEGIDTKHTLTGEDGLELLQVGNIDLIILDINLPGMDGFEVLQKIRRIEELPVIIVSARQEDEDMIMGFGIGADDYVSKPFSPKVLAARVRANLKRSKNRDSSLDSQISFGPYLLDTGNIWLKKHGERLELSPKEMALLTALAETPEKPFSQEDLYAKIWHNSYGDLTTVSVHIQRLRKKIEKDPANPQYIKTSYGFGYYLCTTGDKNET</sequence>
<dbReference type="EMBL" id="JAQQAL010000009">
    <property type="protein sequence ID" value="MDC7225715.1"/>
    <property type="molecule type" value="Genomic_DNA"/>
</dbReference>
<dbReference type="PANTHER" id="PTHR48111:SF40">
    <property type="entry name" value="PHOSPHATE REGULON TRANSCRIPTIONAL REGULATORY PROTEIN PHOB"/>
    <property type="match status" value="1"/>
</dbReference>
<dbReference type="CDD" id="cd00383">
    <property type="entry name" value="trans_reg_C"/>
    <property type="match status" value="1"/>
</dbReference>
<dbReference type="InterPro" id="IPR039420">
    <property type="entry name" value="WalR-like"/>
</dbReference>
<gene>
    <name evidence="10" type="ORF">PQJ61_03000</name>
</gene>